<keyword evidence="5 7" id="KW-1133">Transmembrane helix</keyword>
<name>A0A8X7P2P0_BRACI</name>
<dbReference type="GO" id="GO:0015250">
    <property type="term" value="F:water channel activity"/>
    <property type="evidence" value="ECO:0007669"/>
    <property type="project" value="InterPro"/>
</dbReference>
<evidence type="ECO:0000313" key="9">
    <source>
        <dbReference type="Proteomes" id="UP000886595"/>
    </source>
</evidence>
<reference evidence="8 9" key="1">
    <citation type="submission" date="2020-02" db="EMBL/GenBank/DDBJ databases">
        <authorList>
            <person name="Ma Q."/>
            <person name="Huang Y."/>
            <person name="Song X."/>
            <person name="Pei D."/>
        </authorList>
    </citation>
    <scope>NUCLEOTIDE SEQUENCE [LARGE SCALE GENOMIC DNA]</scope>
    <source>
        <strain evidence="8">Sxm20200214</strain>
        <tissue evidence="8">Leaf</tissue>
    </source>
</reference>
<dbReference type="InterPro" id="IPR044222">
    <property type="entry name" value="SIP1-1/2-like"/>
</dbReference>
<accession>A0A8X7P2P0</accession>
<evidence type="ECO:0000256" key="7">
    <source>
        <dbReference type="SAM" id="Phobius"/>
    </source>
</evidence>
<sequence>MGVIKSAIGDMLMTFSWVVLSATFGLQTTEIISAAGLHGITWAPLAITTFLIFVYVSLFTVVFGSASFNPTGNAAFYAAGIPGDTLFTLAIRLPAQVCNLNLKIQTFFSKVLDFEVLNLNFRLCFVCTNLNLSCV</sequence>
<dbReference type="SUPFAM" id="SSF81338">
    <property type="entry name" value="Aquaporin-like"/>
    <property type="match status" value="1"/>
</dbReference>
<evidence type="ECO:0000256" key="1">
    <source>
        <dbReference type="ARBA" id="ARBA00004141"/>
    </source>
</evidence>
<dbReference type="EMBL" id="JAAMPC010000531">
    <property type="protein sequence ID" value="KAG2242334.1"/>
    <property type="molecule type" value="Genomic_DNA"/>
</dbReference>
<evidence type="ECO:0000256" key="2">
    <source>
        <dbReference type="ARBA" id="ARBA00022448"/>
    </source>
</evidence>
<proteinExistence type="predicted"/>
<evidence type="ECO:0000256" key="6">
    <source>
        <dbReference type="ARBA" id="ARBA00023136"/>
    </source>
</evidence>
<feature type="transmembrane region" description="Helical" evidence="7">
    <location>
        <begin position="42"/>
        <end position="63"/>
    </location>
</feature>
<evidence type="ECO:0000256" key="4">
    <source>
        <dbReference type="ARBA" id="ARBA00022737"/>
    </source>
</evidence>
<dbReference type="PANTHER" id="PTHR46739:SF3">
    <property type="entry name" value="AQUAPORIN SIP1-1"/>
    <property type="match status" value="1"/>
</dbReference>
<keyword evidence="6 7" id="KW-0472">Membrane</keyword>
<keyword evidence="2" id="KW-0813">Transport</keyword>
<keyword evidence="3 7" id="KW-0812">Transmembrane</keyword>
<dbReference type="Proteomes" id="UP000886595">
    <property type="component" value="Unassembled WGS sequence"/>
</dbReference>
<dbReference type="AlphaFoldDB" id="A0A8X7P2P0"/>
<keyword evidence="4" id="KW-0677">Repeat</keyword>
<dbReference type="InterPro" id="IPR023271">
    <property type="entry name" value="Aquaporin-like"/>
</dbReference>
<protein>
    <submittedName>
        <fullName evidence="8">Uncharacterized protein</fullName>
    </submittedName>
</protein>
<evidence type="ECO:0000256" key="5">
    <source>
        <dbReference type="ARBA" id="ARBA00022989"/>
    </source>
</evidence>
<evidence type="ECO:0000256" key="3">
    <source>
        <dbReference type="ARBA" id="ARBA00022692"/>
    </source>
</evidence>
<dbReference type="GO" id="GO:0016020">
    <property type="term" value="C:membrane"/>
    <property type="evidence" value="ECO:0007669"/>
    <property type="project" value="UniProtKB-SubCell"/>
</dbReference>
<evidence type="ECO:0000313" key="8">
    <source>
        <dbReference type="EMBL" id="KAG2242334.1"/>
    </source>
</evidence>
<keyword evidence="9" id="KW-1185">Reference proteome</keyword>
<comment type="subcellular location">
    <subcellularLocation>
        <location evidence="1">Membrane</location>
        <topology evidence="1">Multi-pass membrane protein</topology>
    </subcellularLocation>
</comment>
<feature type="transmembrane region" description="Helical" evidence="7">
    <location>
        <begin position="12"/>
        <end position="36"/>
    </location>
</feature>
<dbReference type="OrthoDB" id="1585462at2759"/>
<dbReference type="PANTHER" id="PTHR46739">
    <property type="entry name" value="AQUAPORIN SIP1-1"/>
    <property type="match status" value="1"/>
</dbReference>
<comment type="caution">
    <text evidence="8">The sequence shown here is derived from an EMBL/GenBank/DDBJ whole genome shotgun (WGS) entry which is preliminary data.</text>
</comment>
<organism evidence="8 9">
    <name type="scientific">Brassica carinata</name>
    <name type="common">Ethiopian mustard</name>
    <name type="synonym">Abyssinian cabbage</name>
    <dbReference type="NCBI Taxonomy" id="52824"/>
    <lineage>
        <taxon>Eukaryota</taxon>
        <taxon>Viridiplantae</taxon>
        <taxon>Streptophyta</taxon>
        <taxon>Embryophyta</taxon>
        <taxon>Tracheophyta</taxon>
        <taxon>Spermatophyta</taxon>
        <taxon>Magnoliopsida</taxon>
        <taxon>eudicotyledons</taxon>
        <taxon>Gunneridae</taxon>
        <taxon>Pentapetalae</taxon>
        <taxon>rosids</taxon>
        <taxon>malvids</taxon>
        <taxon>Brassicales</taxon>
        <taxon>Brassicaceae</taxon>
        <taxon>Brassiceae</taxon>
        <taxon>Brassica</taxon>
    </lineage>
</organism>
<gene>
    <name evidence="8" type="ORF">Bca52824_095821</name>
</gene>